<reference evidence="1 2" key="1">
    <citation type="submission" date="2018-03" db="EMBL/GenBank/DDBJ databases">
        <authorList>
            <person name="Keele B.F."/>
        </authorList>
    </citation>
    <scope>NUCLEOTIDE SEQUENCE [LARGE SCALE GENOMIC DNA]</scope>
    <source>
        <strain evidence="1 2">CECT 8504</strain>
    </source>
</reference>
<evidence type="ECO:0000313" key="2">
    <source>
        <dbReference type="Proteomes" id="UP000244912"/>
    </source>
</evidence>
<name>A0A2R8BTS3_9RHOB</name>
<dbReference type="EMBL" id="ONZF01000002">
    <property type="protein sequence ID" value="SPJ23486.1"/>
    <property type="molecule type" value="Genomic_DNA"/>
</dbReference>
<dbReference type="Proteomes" id="UP000244912">
    <property type="component" value="Unassembled WGS sequence"/>
</dbReference>
<protein>
    <submittedName>
        <fullName evidence="1">Uncharacterized protein</fullName>
    </submittedName>
</protein>
<gene>
    <name evidence="1" type="ORF">PAA8504_01297</name>
</gene>
<dbReference type="AlphaFoldDB" id="A0A2R8BTS3"/>
<evidence type="ECO:0000313" key="1">
    <source>
        <dbReference type="EMBL" id="SPJ23486.1"/>
    </source>
</evidence>
<sequence>MRTLALACVASLISAPQTSGEPGGRVISLDVSTGITGERRSGEGDAGATLDLSGLLSTATPSSGVTLTLGGRIESKNSDYGLPDTTASLSAFIARPRTRLEFGAYAGREDISLLEVQPLDVDRVARNDETRRELGALLSLSVEGARPLKAQVGAHRVDWSNESGVGDRTENGFSVDLNLGLGAAWFGIAEFTSETTTSGPETNTSNRLTFGLRRDLPLGTSFANAVLEGNGQGDRTGFELGSERRLSERTSIVLEAGALRIDDRYVPTGKVAWRSEIVPNTWAELGLARAVRDDAQTGPQNVTAVDLRMRRKLGPLTEALVGLSFGRADPLDSGIDRAEARVVFGGEHALTRDISVNVGIGLGLLEAEGTSKNAEFEVNLVRAFRTKY</sequence>
<accession>A0A2R8BTS3</accession>
<proteinExistence type="predicted"/>
<keyword evidence="2" id="KW-1185">Reference proteome</keyword>
<organism evidence="1 2">
    <name type="scientific">Palleronia abyssalis</name>
    <dbReference type="NCBI Taxonomy" id="1501240"/>
    <lineage>
        <taxon>Bacteria</taxon>
        <taxon>Pseudomonadati</taxon>
        <taxon>Pseudomonadota</taxon>
        <taxon>Alphaproteobacteria</taxon>
        <taxon>Rhodobacterales</taxon>
        <taxon>Roseobacteraceae</taxon>
        <taxon>Palleronia</taxon>
    </lineage>
</organism>